<keyword evidence="5 7" id="KW-1133">Transmembrane helix</keyword>
<evidence type="ECO:0000256" key="3">
    <source>
        <dbReference type="ARBA" id="ARBA00022692"/>
    </source>
</evidence>
<dbReference type="PANTHER" id="PTHR37484:SF1">
    <property type="entry name" value="ROD SHAPE-DETERMINING PROTEIN MRED"/>
    <property type="match status" value="1"/>
</dbReference>
<accession>A0A1J5QXQ3</accession>
<comment type="caution">
    <text evidence="8">The sequence shown here is derived from an EMBL/GenBank/DDBJ whole genome shotgun (WGS) entry which is preliminary data.</text>
</comment>
<keyword evidence="2" id="KW-1003">Cell membrane</keyword>
<dbReference type="NCBIfam" id="TIGR03426">
    <property type="entry name" value="shape_MreD"/>
    <property type="match status" value="1"/>
</dbReference>
<feature type="transmembrane region" description="Helical" evidence="7">
    <location>
        <begin position="70"/>
        <end position="89"/>
    </location>
</feature>
<dbReference type="InterPro" id="IPR026034">
    <property type="entry name" value="MreD_proteobac"/>
</dbReference>
<evidence type="ECO:0000256" key="6">
    <source>
        <dbReference type="ARBA" id="ARBA00023136"/>
    </source>
</evidence>
<dbReference type="InterPro" id="IPR007227">
    <property type="entry name" value="Cell_shape_determining_MreD"/>
</dbReference>
<dbReference type="PIRSF" id="PIRSF018472">
    <property type="entry name" value="MreD_proteobac"/>
    <property type="match status" value="1"/>
</dbReference>
<dbReference type="GO" id="GO:0005886">
    <property type="term" value="C:plasma membrane"/>
    <property type="evidence" value="ECO:0007669"/>
    <property type="project" value="UniProtKB-SubCell"/>
</dbReference>
<gene>
    <name evidence="8" type="primary">mreD_7</name>
    <name evidence="8" type="ORF">GALL_335500</name>
</gene>
<feature type="transmembrane region" description="Helical" evidence="7">
    <location>
        <begin position="128"/>
        <end position="147"/>
    </location>
</feature>
<keyword evidence="3 7" id="KW-0812">Transmembrane</keyword>
<keyword evidence="4" id="KW-0133">Cell shape</keyword>
<evidence type="ECO:0000256" key="7">
    <source>
        <dbReference type="SAM" id="Phobius"/>
    </source>
</evidence>
<name>A0A1J5QXQ3_9ZZZZ</name>
<feature type="transmembrane region" description="Helical" evidence="7">
    <location>
        <begin position="101"/>
        <end position="122"/>
    </location>
</feature>
<dbReference type="EMBL" id="MLJW01000604">
    <property type="protein sequence ID" value="OIQ84615.1"/>
    <property type="molecule type" value="Genomic_DNA"/>
</dbReference>
<evidence type="ECO:0000256" key="5">
    <source>
        <dbReference type="ARBA" id="ARBA00022989"/>
    </source>
</evidence>
<protein>
    <submittedName>
        <fullName evidence="8">Rod shape-determining protein MreD</fullName>
    </submittedName>
</protein>
<evidence type="ECO:0000256" key="4">
    <source>
        <dbReference type="ARBA" id="ARBA00022960"/>
    </source>
</evidence>
<dbReference type="GO" id="GO:0008360">
    <property type="term" value="P:regulation of cell shape"/>
    <property type="evidence" value="ECO:0007669"/>
    <property type="project" value="UniProtKB-KW"/>
</dbReference>
<evidence type="ECO:0000256" key="1">
    <source>
        <dbReference type="ARBA" id="ARBA00004651"/>
    </source>
</evidence>
<reference evidence="8" key="1">
    <citation type="submission" date="2016-10" db="EMBL/GenBank/DDBJ databases">
        <title>Sequence of Gallionella enrichment culture.</title>
        <authorList>
            <person name="Poehlein A."/>
            <person name="Muehling M."/>
            <person name="Daniel R."/>
        </authorList>
    </citation>
    <scope>NUCLEOTIDE SEQUENCE</scope>
</reference>
<comment type="subcellular location">
    <subcellularLocation>
        <location evidence="1">Cell membrane</location>
        <topology evidence="1">Multi-pass membrane protein</topology>
    </subcellularLocation>
</comment>
<sequence length="158" mass="17685">MRPVGLKDIYLSLIAAFVLYLLPWAGFGLMLRPDFVLLVLLYWLLRAPHLCNVGTAWALGMVVDLANGSLFGQDALAYACTAFVALTYQRRLVLFNEWQQALYVLLLLLLTQVTLLMLKLFAGSDLPGWSYFLPSVSGVLLWQVVVYSRVRVSGNKDA</sequence>
<keyword evidence="6 7" id="KW-0472">Membrane</keyword>
<organism evidence="8">
    <name type="scientific">mine drainage metagenome</name>
    <dbReference type="NCBI Taxonomy" id="410659"/>
    <lineage>
        <taxon>unclassified sequences</taxon>
        <taxon>metagenomes</taxon>
        <taxon>ecological metagenomes</taxon>
    </lineage>
</organism>
<feature type="transmembrane region" description="Helical" evidence="7">
    <location>
        <begin position="9"/>
        <end position="31"/>
    </location>
</feature>
<evidence type="ECO:0000313" key="8">
    <source>
        <dbReference type="EMBL" id="OIQ84615.1"/>
    </source>
</evidence>
<dbReference type="PANTHER" id="PTHR37484">
    <property type="entry name" value="ROD SHAPE-DETERMINING PROTEIN MRED"/>
    <property type="match status" value="1"/>
</dbReference>
<dbReference type="Pfam" id="PF04093">
    <property type="entry name" value="MreD"/>
    <property type="match status" value="1"/>
</dbReference>
<evidence type="ECO:0000256" key="2">
    <source>
        <dbReference type="ARBA" id="ARBA00022475"/>
    </source>
</evidence>
<proteinExistence type="predicted"/>
<dbReference type="AlphaFoldDB" id="A0A1J5QXQ3"/>